<feature type="transmembrane region" description="Helical" evidence="1">
    <location>
        <begin position="123"/>
        <end position="147"/>
    </location>
</feature>
<dbReference type="GO" id="GO:0003254">
    <property type="term" value="P:regulation of membrane depolarization"/>
    <property type="evidence" value="ECO:0007669"/>
    <property type="project" value="TreeGrafter"/>
</dbReference>
<dbReference type="InterPro" id="IPR014710">
    <property type="entry name" value="RmlC-like_jellyroll"/>
</dbReference>
<dbReference type="Proteomes" id="UP001107558">
    <property type="component" value="Chromosome 2"/>
</dbReference>
<keyword evidence="1" id="KW-0472">Membrane</keyword>
<dbReference type="Gene3D" id="1.10.287.630">
    <property type="entry name" value="Helix hairpin bin"/>
    <property type="match status" value="1"/>
</dbReference>
<feature type="transmembrane region" description="Helical" evidence="1">
    <location>
        <begin position="329"/>
        <end position="353"/>
    </location>
</feature>
<evidence type="ECO:0000313" key="3">
    <source>
        <dbReference type="EMBL" id="KAG5679446.1"/>
    </source>
</evidence>
<evidence type="ECO:0000313" key="4">
    <source>
        <dbReference type="Proteomes" id="UP001107558"/>
    </source>
</evidence>
<sequence length="576" mass="67884">MSAGSNERKLKFDDVTVDHKCKCTLPARPNVIKKRVSDDKKLVLHLLHTIIIWSDNPNTKKHFHSSEEVYNEITRHIFSNYWYIIHPYSCFRFYWNSVMAVILNLSFLFIPFTYAFYQDLGVNNIWVISISIFLNFFCHLDILFNFFTGYRSKHSSVHYIVLNQSSIIRNYLKGRFIFDFLPTLPTAAIYRLYFDAYRYDETKLTIALTTFHLAFLCKFFRFASLNRAQNYVEDLMNRLKLSHVTKIIIVLALRTIFFLQFSTCAFKVVVSSIFFYIYSDEDLCNIIKMLLNPNIATYVKYYTMMYFIIWALFDTSFSTEFEIYISGKIITAGCMIIAYLYNIYCLVVILNLVNIINAPKTKYYETINQLDAYMKKKQFPMYLQSRVKYFYMKKFKRAYYREQEILSFLSEPLKREILINTDKLFVERVKLFQDIPNSLVSSIAASCRKEQFLPNDLIITAGTVGECMFFIASGSVCVTTTNGQELCHLEDGDYFGEIAFTLKNRKRIANIMAIEFCEIYILDYVNLKKYVQINGTIMQKLTSTANKRMELTLEAEEIYKKQLHERTTRHSFDSEG</sequence>
<feature type="transmembrane region" description="Helical" evidence="1">
    <location>
        <begin position="206"/>
        <end position="226"/>
    </location>
</feature>
<name>A0A9J6CCT5_POLVA</name>
<dbReference type="GO" id="GO:0035725">
    <property type="term" value="P:sodium ion transmembrane transport"/>
    <property type="evidence" value="ECO:0007669"/>
    <property type="project" value="TreeGrafter"/>
</dbReference>
<dbReference type="InterPro" id="IPR051413">
    <property type="entry name" value="K/Na_HCN_channel"/>
</dbReference>
<keyword evidence="1" id="KW-1133">Transmembrane helix</keyword>
<protein>
    <recommendedName>
        <fullName evidence="2">Cyclic nucleotide-binding domain-containing protein</fullName>
    </recommendedName>
</protein>
<comment type="caution">
    <text evidence="3">The sequence shown here is derived from an EMBL/GenBank/DDBJ whole genome shotgun (WGS) entry which is preliminary data.</text>
</comment>
<dbReference type="PANTHER" id="PTHR45689:SF14">
    <property type="entry name" value="CYCLIC NUCLEOTIDE-GATED CATION CHANNEL SUBUNIT A-LIKE PROTEIN"/>
    <property type="match status" value="1"/>
</dbReference>
<feature type="transmembrane region" description="Helical" evidence="1">
    <location>
        <begin position="247"/>
        <end position="278"/>
    </location>
</feature>
<evidence type="ECO:0000256" key="1">
    <source>
        <dbReference type="SAM" id="Phobius"/>
    </source>
</evidence>
<accession>A0A9J6CCT5</accession>
<dbReference type="SMART" id="SM00100">
    <property type="entry name" value="cNMP"/>
    <property type="match status" value="1"/>
</dbReference>
<dbReference type="PROSITE" id="PS50042">
    <property type="entry name" value="CNMP_BINDING_3"/>
    <property type="match status" value="1"/>
</dbReference>
<dbReference type="CDD" id="cd00038">
    <property type="entry name" value="CAP_ED"/>
    <property type="match status" value="1"/>
</dbReference>
<dbReference type="GO" id="GO:0098855">
    <property type="term" value="C:HCN channel complex"/>
    <property type="evidence" value="ECO:0007669"/>
    <property type="project" value="TreeGrafter"/>
</dbReference>
<dbReference type="EMBL" id="JADBJN010000002">
    <property type="protein sequence ID" value="KAG5679446.1"/>
    <property type="molecule type" value="Genomic_DNA"/>
</dbReference>
<dbReference type="InterPro" id="IPR000595">
    <property type="entry name" value="cNMP-bd_dom"/>
</dbReference>
<keyword evidence="1" id="KW-0812">Transmembrane</keyword>
<dbReference type="PROSITE" id="PS00888">
    <property type="entry name" value="CNMP_BINDING_1"/>
    <property type="match status" value="1"/>
</dbReference>
<gene>
    <name evidence="3" type="ORF">PVAND_009011</name>
</gene>
<dbReference type="PANTHER" id="PTHR45689">
    <property type="entry name" value="I[[H]] CHANNEL, ISOFORM E"/>
    <property type="match status" value="1"/>
</dbReference>
<feature type="domain" description="Cyclic nucleotide-binding" evidence="2">
    <location>
        <begin position="431"/>
        <end position="548"/>
    </location>
</feature>
<evidence type="ECO:0000259" key="2">
    <source>
        <dbReference type="PROSITE" id="PS50042"/>
    </source>
</evidence>
<feature type="transmembrane region" description="Helical" evidence="1">
    <location>
        <begin position="93"/>
        <end position="117"/>
    </location>
</feature>
<organism evidence="3 4">
    <name type="scientific">Polypedilum vanderplanki</name>
    <name type="common">Sleeping chironomid midge</name>
    <dbReference type="NCBI Taxonomy" id="319348"/>
    <lineage>
        <taxon>Eukaryota</taxon>
        <taxon>Metazoa</taxon>
        <taxon>Ecdysozoa</taxon>
        <taxon>Arthropoda</taxon>
        <taxon>Hexapoda</taxon>
        <taxon>Insecta</taxon>
        <taxon>Pterygota</taxon>
        <taxon>Neoptera</taxon>
        <taxon>Endopterygota</taxon>
        <taxon>Diptera</taxon>
        <taxon>Nematocera</taxon>
        <taxon>Chironomoidea</taxon>
        <taxon>Chironomidae</taxon>
        <taxon>Chironominae</taxon>
        <taxon>Polypedilum</taxon>
        <taxon>Polypedilum</taxon>
    </lineage>
</organism>
<dbReference type="OrthoDB" id="2021138at2759"/>
<feature type="transmembrane region" description="Helical" evidence="1">
    <location>
        <begin position="298"/>
        <end position="317"/>
    </location>
</feature>
<dbReference type="SUPFAM" id="SSF81324">
    <property type="entry name" value="Voltage-gated potassium channels"/>
    <property type="match status" value="1"/>
</dbReference>
<dbReference type="GO" id="GO:0005249">
    <property type="term" value="F:voltage-gated potassium channel activity"/>
    <property type="evidence" value="ECO:0007669"/>
    <property type="project" value="TreeGrafter"/>
</dbReference>
<dbReference type="SUPFAM" id="SSF51206">
    <property type="entry name" value="cAMP-binding domain-like"/>
    <property type="match status" value="1"/>
</dbReference>
<dbReference type="AlphaFoldDB" id="A0A9J6CCT5"/>
<dbReference type="Gene3D" id="2.60.120.10">
    <property type="entry name" value="Jelly Rolls"/>
    <property type="match status" value="1"/>
</dbReference>
<proteinExistence type="predicted"/>
<keyword evidence="4" id="KW-1185">Reference proteome</keyword>
<dbReference type="InterPro" id="IPR018488">
    <property type="entry name" value="cNMP-bd_CS"/>
</dbReference>
<reference evidence="3" key="1">
    <citation type="submission" date="2021-03" db="EMBL/GenBank/DDBJ databases">
        <title>Chromosome level genome of the anhydrobiotic midge Polypedilum vanderplanki.</title>
        <authorList>
            <person name="Yoshida Y."/>
            <person name="Kikawada T."/>
            <person name="Gusev O."/>
        </authorList>
    </citation>
    <scope>NUCLEOTIDE SEQUENCE</scope>
    <source>
        <strain evidence="3">NIAS01</strain>
        <tissue evidence="3">Whole body or cell culture</tissue>
    </source>
</reference>
<dbReference type="Pfam" id="PF00027">
    <property type="entry name" value="cNMP_binding"/>
    <property type="match status" value="1"/>
</dbReference>
<dbReference type="InterPro" id="IPR018490">
    <property type="entry name" value="cNMP-bd_dom_sf"/>
</dbReference>